<reference evidence="1" key="1">
    <citation type="submission" date="2014-05" db="EMBL/GenBank/DDBJ databases">
        <authorList>
            <person name="Chronopoulou M."/>
        </authorList>
    </citation>
    <scope>NUCLEOTIDE SEQUENCE</scope>
    <source>
        <tissue evidence="1">Whole organism</tissue>
    </source>
</reference>
<accession>A0A0K2U1G7</accession>
<organism evidence="1">
    <name type="scientific">Lepeophtheirus salmonis</name>
    <name type="common">Salmon louse</name>
    <name type="synonym">Caligus salmonis</name>
    <dbReference type="NCBI Taxonomy" id="72036"/>
    <lineage>
        <taxon>Eukaryota</taxon>
        <taxon>Metazoa</taxon>
        <taxon>Ecdysozoa</taxon>
        <taxon>Arthropoda</taxon>
        <taxon>Crustacea</taxon>
        <taxon>Multicrustacea</taxon>
        <taxon>Hexanauplia</taxon>
        <taxon>Copepoda</taxon>
        <taxon>Siphonostomatoida</taxon>
        <taxon>Caligidae</taxon>
        <taxon>Lepeophtheirus</taxon>
    </lineage>
</organism>
<sequence length="39" mass="4328">QKVIKKINKILTEDIFKPLFSPWGSFLLSLGGGGRNLIV</sequence>
<protein>
    <submittedName>
        <fullName evidence="1">Uncharacterized protein</fullName>
    </submittedName>
</protein>
<feature type="non-terminal residue" evidence="1">
    <location>
        <position position="1"/>
    </location>
</feature>
<dbReference type="AlphaFoldDB" id="A0A0K2U1G7"/>
<proteinExistence type="predicted"/>
<name>A0A0K2U1G7_LEPSM</name>
<dbReference type="EMBL" id="HACA01014549">
    <property type="protein sequence ID" value="CDW31910.1"/>
    <property type="molecule type" value="Transcribed_RNA"/>
</dbReference>
<evidence type="ECO:0000313" key="1">
    <source>
        <dbReference type="EMBL" id="CDW31910.1"/>
    </source>
</evidence>